<dbReference type="GO" id="GO:0005762">
    <property type="term" value="C:mitochondrial large ribosomal subunit"/>
    <property type="evidence" value="ECO:0007669"/>
    <property type="project" value="TreeGrafter"/>
</dbReference>
<dbReference type="AlphaFoldDB" id="A0AAD5BF34"/>
<organism evidence="9 10">
    <name type="scientific">Candida theae</name>
    <dbReference type="NCBI Taxonomy" id="1198502"/>
    <lineage>
        <taxon>Eukaryota</taxon>
        <taxon>Fungi</taxon>
        <taxon>Dikarya</taxon>
        <taxon>Ascomycota</taxon>
        <taxon>Saccharomycotina</taxon>
        <taxon>Pichiomycetes</taxon>
        <taxon>Debaryomycetaceae</taxon>
        <taxon>Candida/Lodderomyces clade</taxon>
        <taxon>Candida</taxon>
    </lineage>
</organism>
<dbReference type="PANTHER" id="PTHR21396:SF2">
    <property type="entry name" value="LARGE RIBOSOMAL SUBUNIT PROTEIN ML43"/>
    <property type="match status" value="1"/>
</dbReference>
<dbReference type="PROSITE" id="PS00463">
    <property type="entry name" value="ZN2_CY6_FUNGAL_1"/>
    <property type="match status" value="1"/>
</dbReference>
<dbReference type="InterPro" id="IPR036864">
    <property type="entry name" value="Zn2-C6_fun-type_DNA-bd_sf"/>
</dbReference>
<keyword evidence="3" id="KW-0689">Ribosomal protein</keyword>
<comment type="similarity">
    <text evidence="2">Belongs to the mitochondrion-specific ribosomal protein mL43 family.</text>
</comment>
<comment type="subcellular location">
    <subcellularLocation>
        <location evidence="1">Mitochondrion</location>
    </subcellularLocation>
</comment>
<dbReference type="GO" id="GO:0003735">
    <property type="term" value="F:structural constituent of ribosome"/>
    <property type="evidence" value="ECO:0007669"/>
    <property type="project" value="InterPro"/>
</dbReference>
<keyword evidence="5" id="KW-0687">Ribonucleoprotein</keyword>
<evidence type="ECO:0000256" key="2">
    <source>
        <dbReference type="ARBA" id="ARBA00006073"/>
    </source>
</evidence>
<proteinExistence type="inferred from homology"/>
<gene>
    <name evidence="9" type="ORF">KGF57_002219</name>
</gene>
<name>A0AAD5BF34_9ASCO</name>
<evidence type="ECO:0000256" key="6">
    <source>
        <dbReference type="ARBA" id="ARBA00035188"/>
    </source>
</evidence>
<dbReference type="SMART" id="SM00916">
    <property type="entry name" value="L51_S25_CI-B8"/>
    <property type="match status" value="1"/>
</dbReference>
<dbReference type="Pfam" id="PF05047">
    <property type="entry name" value="L51_S25_CI-B8"/>
    <property type="match status" value="1"/>
</dbReference>
<dbReference type="PANTHER" id="PTHR21396">
    <property type="entry name" value="39S RIBOSOMAL PROTEIN L43"/>
    <property type="match status" value="1"/>
</dbReference>
<keyword evidence="10" id="KW-1185">Reference proteome</keyword>
<evidence type="ECO:0000256" key="5">
    <source>
        <dbReference type="ARBA" id="ARBA00023274"/>
    </source>
</evidence>
<evidence type="ECO:0000313" key="10">
    <source>
        <dbReference type="Proteomes" id="UP001204833"/>
    </source>
</evidence>
<dbReference type="Proteomes" id="UP001204833">
    <property type="component" value="Unassembled WGS sequence"/>
</dbReference>
<dbReference type="InterPro" id="IPR007741">
    <property type="entry name" value="Ribosomal_mL43/mS25/NADH_DH"/>
</dbReference>
<reference evidence="9 10" key="1">
    <citation type="journal article" date="2022" name="DNA Res.">
        <title>Genome analysis of five recently described species of the CUG-Ser clade uncovers Candida theae as a new hybrid lineage with pathogenic potential in the Candida parapsilosis species complex.</title>
        <authorList>
            <person name="Mixao V."/>
            <person name="Del Olmo V."/>
            <person name="Hegedusova E."/>
            <person name="Saus E."/>
            <person name="Pryszcz L."/>
            <person name="Cillingova A."/>
            <person name="Nosek J."/>
            <person name="Gabaldon T."/>
        </authorList>
    </citation>
    <scope>NUCLEOTIDE SEQUENCE [LARGE SCALE GENOMIC DNA]</scope>
    <source>
        <strain evidence="9 10">CBS 12239</strain>
    </source>
</reference>
<protein>
    <recommendedName>
        <fullName evidence="6">Large ribosomal subunit protein mL43</fullName>
    </recommendedName>
</protein>
<evidence type="ECO:0000256" key="1">
    <source>
        <dbReference type="ARBA" id="ARBA00004173"/>
    </source>
</evidence>
<comment type="caution">
    <text evidence="9">The sequence shown here is derived from an EMBL/GenBank/DDBJ whole genome shotgun (WGS) entry which is preliminary data.</text>
</comment>
<evidence type="ECO:0000256" key="4">
    <source>
        <dbReference type="ARBA" id="ARBA00023128"/>
    </source>
</evidence>
<evidence type="ECO:0000259" key="8">
    <source>
        <dbReference type="PROSITE" id="PS50048"/>
    </source>
</evidence>
<dbReference type="SUPFAM" id="SSF57701">
    <property type="entry name" value="Zn2/Cys6 DNA-binding domain"/>
    <property type="match status" value="1"/>
</dbReference>
<dbReference type="InterPro" id="IPR036249">
    <property type="entry name" value="Thioredoxin-like_sf"/>
</dbReference>
<dbReference type="SUPFAM" id="SSF52833">
    <property type="entry name" value="Thioredoxin-like"/>
    <property type="match status" value="1"/>
</dbReference>
<keyword evidence="4" id="KW-0496">Mitochondrion</keyword>
<evidence type="ECO:0000256" key="7">
    <source>
        <dbReference type="SAM" id="MobiDB-lite"/>
    </source>
</evidence>
<dbReference type="GO" id="GO:0032543">
    <property type="term" value="P:mitochondrial translation"/>
    <property type="evidence" value="ECO:0007669"/>
    <property type="project" value="InterPro"/>
</dbReference>
<feature type="region of interest" description="Disordered" evidence="7">
    <location>
        <begin position="16"/>
        <end position="49"/>
    </location>
</feature>
<sequence length="281" mass="31860">MESNYRSYQRVLNISVKPSTSSSSSSLANKKEKRSVAKVTKPEKDESSKKRRTKTGCFTCRKRKKKCDEDKVNGKCQACTRNFLECCWPEPALISESPKELKATAKTPVVRSTKCDINSLLASPVTQEIPLSPEVAMKPVPSTIKQNINPYPSPIQSPISHHPCSPNQDVSFMTLPPLHSINYKSQAKDSNVRALSKPQVTFEILERQGHPKLIFRYNDDKVTEVDVRNMKNHEIAEKINEYIQRSGNDLFKCNHKVVSDNDSVRGIWSPLHTPKGHRFRI</sequence>
<dbReference type="EMBL" id="JAIHNG010000115">
    <property type="protein sequence ID" value="KAI5958785.1"/>
    <property type="molecule type" value="Genomic_DNA"/>
</dbReference>
<feature type="domain" description="Zn(2)-C6 fungal-type" evidence="8">
    <location>
        <begin position="56"/>
        <end position="88"/>
    </location>
</feature>
<dbReference type="RefSeq" id="XP_051609128.1">
    <property type="nucleotide sequence ID" value="XM_051751510.1"/>
</dbReference>
<dbReference type="GeneID" id="76150278"/>
<dbReference type="GO" id="GO:0000981">
    <property type="term" value="F:DNA-binding transcription factor activity, RNA polymerase II-specific"/>
    <property type="evidence" value="ECO:0007669"/>
    <property type="project" value="InterPro"/>
</dbReference>
<evidence type="ECO:0000256" key="3">
    <source>
        <dbReference type="ARBA" id="ARBA00022980"/>
    </source>
</evidence>
<dbReference type="SMART" id="SM00066">
    <property type="entry name" value="GAL4"/>
    <property type="match status" value="1"/>
</dbReference>
<dbReference type="CDD" id="cd00067">
    <property type="entry name" value="GAL4"/>
    <property type="match status" value="1"/>
</dbReference>
<dbReference type="InterPro" id="IPR001138">
    <property type="entry name" value="Zn2Cys6_DnaBD"/>
</dbReference>
<dbReference type="Pfam" id="PF00172">
    <property type="entry name" value="Zn_clus"/>
    <property type="match status" value="1"/>
</dbReference>
<dbReference type="Gene3D" id="4.10.240.10">
    <property type="entry name" value="Zn(2)-C6 fungal-type DNA-binding domain"/>
    <property type="match status" value="1"/>
</dbReference>
<dbReference type="PROSITE" id="PS50048">
    <property type="entry name" value="ZN2_CY6_FUNGAL_2"/>
    <property type="match status" value="1"/>
</dbReference>
<evidence type="ECO:0000313" key="9">
    <source>
        <dbReference type="EMBL" id="KAI5958785.1"/>
    </source>
</evidence>
<dbReference type="GO" id="GO:0008270">
    <property type="term" value="F:zinc ion binding"/>
    <property type="evidence" value="ECO:0007669"/>
    <property type="project" value="InterPro"/>
</dbReference>
<accession>A0AAD5BF34</accession>
<dbReference type="Gene3D" id="3.40.30.10">
    <property type="entry name" value="Glutaredoxin"/>
    <property type="match status" value="1"/>
</dbReference>
<dbReference type="InterPro" id="IPR039927">
    <property type="entry name" value="Ribosomal_mL43"/>
</dbReference>